<evidence type="ECO:0000256" key="2">
    <source>
        <dbReference type="ARBA" id="ARBA00022448"/>
    </source>
</evidence>
<evidence type="ECO:0000256" key="5">
    <source>
        <dbReference type="ARBA" id="ARBA00023136"/>
    </source>
</evidence>
<evidence type="ECO:0000256" key="1">
    <source>
        <dbReference type="ARBA" id="ARBA00004141"/>
    </source>
</evidence>
<evidence type="ECO:0000256" key="3">
    <source>
        <dbReference type="ARBA" id="ARBA00022692"/>
    </source>
</evidence>
<keyword evidence="4 6" id="KW-1133">Transmembrane helix</keyword>
<evidence type="ECO:0000256" key="7">
    <source>
        <dbReference type="SAM" id="MobiDB-lite"/>
    </source>
</evidence>
<feature type="region of interest" description="Disordered" evidence="7">
    <location>
        <begin position="214"/>
        <end position="253"/>
    </location>
</feature>
<dbReference type="GO" id="GO:0005886">
    <property type="term" value="C:plasma membrane"/>
    <property type="evidence" value="ECO:0007669"/>
    <property type="project" value="UniProtKB-SubCell"/>
</dbReference>
<keyword evidence="2 6" id="KW-0813">Transport</keyword>
<protein>
    <submittedName>
        <fullName evidence="9">ABC transporter permease</fullName>
    </submittedName>
</protein>
<dbReference type="InterPro" id="IPR000515">
    <property type="entry name" value="MetI-like"/>
</dbReference>
<comment type="caution">
    <text evidence="9">The sequence shown here is derived from an EMBL/GenBank/DDBJ whole genome shotgun (WGS) entry which is preliminary data.</text>
</comment>
<dbReference type="Pfam" id="PF00528">
    <property type="entry name" value="BPD_transp_1"/>
    <property type="match status" value="1"/>
</dbReference>
<evidence type="ECO:0000256" key="4">
    <source>
        <dbReference type="ARBA" id="ARBA00022989"/>
    </source>
</evidence>
<dbReference type="AlphaFoldDB" id="A0A919KSP2"/>
<dbReference type="GO" id="GO:0031460">
    <property type="term" value="P:glycine betaine transport"/>
    <property type="evidence" value="ECO:0007669"/>
    <property type="project" value="TreeGrafter"/>
</dbReference>
<dbReference type="GO" id="GO:0055085">
    <property type="term" value="P:transmembrane transport"/>
    <property type="evidence" value="ECO:0007669"/>
    <property type="project" value="InterPro"/>
</dbReference>
<dbReference type="InterPro" id="IPR051204">
    <property type="entry name" value="ABC_transp_perm/SBD"/>
</dbReference>
<organism evidence="9 10">
    <name type="scientific">Streptomyces sulfonofaciens</name>
    <dbReference type="NCBI Taxonomy" id="68272"/>
    <lineage>
        <taxon>Bacteria</taxon>
        <taxon>Bacillati</taxon>
        <taxon>Actinomycetota</taxon>
        <taxon>Actinomycetes</taxon>
        <taxon>Kitasatosporales</taxon>
        <taxon>Streptomycetaceae</taxon>
        <taxon>Streptomyces</taxon>
    </lineage>
</organism>
<feature type="transmembrane region" description="Helical" evidence="6">
    <location>
        <begin position="179"/>
        <end position="202"/>
    </location>
</feature>
<gene>
    <name evidence="9" type="ORF">GCM10018793_05930</name>
</gene>
<keyword evidence="5 6" id="KW-0472">Membrane</keyword>
<dbReference type="PANTHER" id="PTHR30177:SF4">
    <property type="entry name" value="OSMOPROTECTANT IMPORT PERMEASE PROTEIN OSMW"/>
    <property type="match status" value="1"/>
</dbReference>
<comment type="similarity">
    <text evidence="6">Belongs to the binding-protein-dependent transport system permease family.</text>
</comment>
<dbReference type="PANTHER" id="PTHR30177">
    <property type="entry name" value="GLYCINE BETAINE/L-PROLINE TRANSPORT SYSTEM PERMEASE PROTEIN PROW"/>
    <property type="match status" value="1"/>
</dbReference>
<dbReference type="PROSITE" id="PS50928">
    <property type="entry name" value="ABC_TM1"/>
    <property type="match status" value="1"/>
</dbReference>
<sequence length="253" mass="26670">MNGFFDMPSDLQHTWLGLVGWHLQESLVPVLAGLLVALPVAQLCVRFNWLYPPVLWITTVLYAVPSLAFFVVLIDYTGQSQTTVMIPLALYSLVVLVPAIVDGVRSVPAETNAAAVAMGIGPVRRYLRVQLPIAVPAIFAGLRVATVSSISLVSVGALIGNQGALGNLLADAMFYHRPILAVSSVVTTAVLAILADALLVLARRLLTPWQPPGARAAARAARRGGRGAGRPSGGRPHSRDAGEGPAPALERVP</sequence>
<dbReference type="CDD" id="cd06261">
    <property type="entry name" value="TM_PBP2"/>
    <property type="match status" value="1"/>
</dbReference>
<keyword evidence="10" id="KW-1185">Reference proteome</keyword>
<feature type="transmembrane region" description="Helical" evidence="6">
    <location>
        <begin position="54"/>
        <end position="74"/>
    </location>
</feature>
<reference evidence="9" key="2">
    <citation type="submission" date="2020-09" db="EMBL/GenBank/DDBJ databases">
        <authorList>
            <person name="Sun Q."/>
            <person name="Ohkuma M."/>
        </authorList>
    </citation>
    <scope>NUCLEOTIDE SEQUENCE</scope>
    <source>
        <strain evidence="9">JCM 5069</strain>
    </source>
</reference>
<feature type="domain" description="ABC transmembrane type-1" evidence="8">
    <location>
        <begin position="19"/>
        <end position="203"/>
    </location>
</feature>
<dbReference type="InterPro" id="IPR035906">
    <property type="entry name" value="MetI-like_sf"/>
</dbReference>
<dbReference type="Gene3D" id="1.10.3720.10">
    <property type="entry name" value="MetI-like"/>
    <property type="match status" value="1"/>
</dbReference>
<evidence type="ECO:0000313" key="10">
    <source>
        <dbReference type="Proteomes" id="UP000603708"/>
    </source>
</evidence>
<reference evidence="9" key="1">
    <citation type="journal article" date="2014" name="Int. J. Syst. Evol. Microbiol.">
        <title>Complete genome sequence of Corynebacterium casei LMG S-19264T (=DSM 44701T), isolated from a smear-ripened cheese.</title>
        <authorList>
            <consortium name="US DOE Joint Genome Institute (JGI-PGF)"/>
            <person name="Walter F."/>
            <person name="Albersmeier A."/>
            <person name="Kalinowski J."/>
            <person name="Ruckert C."/>
        </authorList>
    </citation>
    <scope>NUCLEOTIDE SEQUENCE</scope>
    <source>
        <strain evidence="9">JCM 5069</strain>
    </source>
</reference>
<dbReference type="EMBL" id="BNCD01000001">
    <property type="protein sequence ID" value="GHH70977.1"/>
    <property type="molecule type" value="Genomic_DNA"/>
</dbReference>
<comment type="subcellular location">
    <subcellularLocation>
        <location evidence="6">Cell membrane</location>
        <topology evidence="6">Multi-pass membrane protein</topology>
    </subcellularLocation>
    <subcellularLocation>
        <location evidence="1">Membrane</location>
        <topology evidence="1">Multi-pass membrane protein</topology>
    </subcellularLocation>
</comment>
<evidence type="ECO:0000256" key="6">
    <source>
        <dbReference type="RuleBase" id="RU363032"/>
    </source>
</evidence>
<feature type="transmembrane region" description="Helical" evidence="6">
    <location>
        <begin position="26"/>
        <end position="47"/>
    </location>
</feature>
<proteinExistence type="inferred from homology"/>
<accession>A0A919KSP2</accession>
<dbReference type="RefSeq" id="WP_189929216.1">
    <property type="nucleotide sequence ID" value="NZ_BNCD01000001.1"/>
</dbReference>
<evidence type="ECO:0000313" key="9">
    <source>
        <dbReference type="EMBL" id="GHH70977.1"/>
    </source>
</evidence>
<evidence type="ECO:0000259" key="8">
    <source>
        <dbReference type="PROSITE" id="PS50928"/>
    </source>
</evidence>
<feature type="transmembrane region" description="Helical" evidence="6">
    <location>
        <begin position="80"/>
        <end position="101"/>
    </location>
</feature>
<name>A0A919KSP2_9ACTN</name>
<dbReference type="SUPFAM" id="SSF161098">
    <property type="entry name" value="MetI-like"/>
    <property type="match status" value="1"/>
</dbReference>
<keyword evidence="3 6" id="KW-0812">Transmembrane</keyword>
<dbReference type="Proteomes" id="UP000603708">
    <property type="component" value="Unassembled WGS sequence"/>
</dbReference>
<feature type="transmembrane region" description="Helical" evidence="6">
    <location>
        <begin position="133"/>
        <end position="159"/>
    </location>
</feature>